<name>A0ABX8R7C7_9ACTN</name>
<proteinExistence type="predicted"/>
<dbReference type="InterPro" id="IPR000182">
    <property type="entry name" value="GNAT_dom"/>
</dbReference>
<protein>
    <submittedName>
        <fullName evidence="2">GNAT family N-acetyltransferase</fullName>
    </submittedName>
</protein>
<dbReference type="InterPro" id="IPR016181">
    <property type="entry name" value="Acyl_CoA_acyltransferase"/>
</dbReference>
<evidence type="ECO:0000259" key="1">
    <source>
        <dbReference type="PROSITE" id="PS51186"/>
    </source>
</evidence>
<dbReference type="Proteomes" id="UP001049518">
    <property type="component" value="Chromosome"/>
</dbReference>
<dbReference type="PROSITE" id="PS51186">
    <property type="entry name" value="GNAT"/>
    <property type="match status" value="1"/>
</dbReference>
<dbReference type="EMBL" id="CP059572">
    <property type="protein sequence ID" value="QXJ25852.1"/>
    <property type="molecule type" value="Genomic_DNA"/>
</dbReference>
<dbReference type="Gene3D" id="3.40.630.30">
    <property type="match status" value="1"/>
</dbReference>
<keyword evidence="3" id="KW-1185">Reference proteome</keyword>
<evidence type="ECO:0000313" key="3">
    <source>
        <dbReference type="Proteomes" id="UP001049518"/>
    </source>
</evidence>
<reference evidence="2" key="1">
    <citation type="submission" date="2020-07" db="EMBL/GenBank/DDBJ databases">
        <authorList>
            <person name="Tarantini F.S."/>
            <person name="Hong K.W."/>
            <person name="Chan K.G."/>
        </authorList>
    </citation>
    <scope>NUCLEOTIDE SEQUENCE</scope>
    <source>
        <strain evidence="2">32-07</strain>
    </source>
</reference>
<organism evidence="2 3">
    <name type="scientific">Actinomadura graeca</name>
    <dbReference type="NCBI Taxonomy" id="2750812"/>
    <lineage>
        <taxon>Bacteria</taxon>
        <taxon>Bacillati</taxon>
        <taxon>Actinomycetota</taxon>
        <taxon>Actinomycetes</taxon>
        <taxon>Streptosporangiales</taxon>
        <taxon>Thermomonosporaceae</taxon>
        <taxon>Actinomadura</taxon>
    </lineage>
</organism>
<dbReference type="RefSeq" id="WP_231332069.1">
    <property type="nucleotide sequence ID" value="NZ_CP059572.1"/>
</dbReference>
<accession>A0ABX8R7C7</accession>
<dbReference type="SUPFAM" id="SSF55729">
    <property type="entry name" value="Acyl-CoA N-acyltransferases (Nat)"/>
    <property type="match status" value="1"/>
</dbReference>
<evidence type="ECO:0000313" key="2">
    <source>
        <dbReference type="EMBL" id="QXJ25852.1"/>
    </source>
</evidence>
<feature type="domain" description="N-acetyltransferase" evidence="1">
    <location>
        <begin position="14"/>
        <end position="197"/>
    </location>
</feature>
<gene>
    <name evidence="2" type="ORF">AGRA3207_007416</name>
</gene>
<sequence>MNTDRVPGATPGDVTLRRFNATGARAQREVVSQIHRGAYAERIAAGSQFDSVEAFMNRFDVYVQREGFDLVIAYDNTGPDARPVGQTWGWPLGPQTAWWKGLEIPPEPSFTEEDGSRTFALSEIMVCRPWTGRGIAHALHDALLRPRTEQRATLLVRPDNPAYAIYTRWGWRKATQLRPGLPDAPLMDVLIMQLPLAPPGPEH</sequence>